<feature type="non-terminal residue" evidence="1">
    <location>
        <position position="1"/>
    </location>
</feature>
<reference evidence="1" key="1">
    <citation type="submission" date="2023-07" db="EMBL/GenBank/DDBJ databases">
        <title>Genome content predicts the carbon catabolic preferences of heterotrophic bacteria.</title>
        <authorList>
            <person name="Gralka M."/>
        </authorList>
    </citation>
    <scope>NUCLEOTIDE SEQUENCE</scope>
    <source>
        <strain evidence="1">E2R20</strain>
    </source>
</reference>
<keyword evidence="2" id="KW-1185">Reference proteome</keyword>
<name>A0AAW7YV20_9STAP</name>
<evidence type="ECO:0008006" key="3">
    <source>
        <dbReference type="Google" id="ProtNLM"/>
    </source>
</evidence>
<dbReference type="RefSeq" id="WP_303522106.1">
    <property type="nucleotide sequence ID" value="NZ_JAUOQO010000288.1"/>
</dbReference>
<protein>
    <recommendedName>
        <fullName evidence="3">Pentatricopeptide repeat-containing protein</fullName>
    </recommendedName>
</protein>
<organism evidence="1 2">
    <name type="scientific">Staphylococcus pasteuri_A</name>
    <dbReference type="NCBI Taxonomy" id="3062664"/>
    <lineage>
        <taxon>Bacteria</taxon>
        <taxon>Bacillati</taxon>
        <taxon>Bacillota</taxon>
        <taxon>Bacilli</taxon>
        <taxon>Bacillales</taxon>
        <taxon>Staphylococcaceae</taxon>
        <taxon>Staphylococcus</taxon>
    </lineage>
</organism>
<dbReference type="AlphaFoldDB" id="A0AAW7YV20"/>
<sequence>LRDLQIRAKACQGNWKAVEKLCEGVGAGSTEKDKILSIYSKVYLGKFDSALDFIEEMEVKSSGNKQNRWLPVARQVANFGKKNGLLADDPQY</sequence>
<evidence type="ECO:0000313" key="2">
    <source>
        <dbReference type="Proteomes" id="UP001170310"/>
    </source>
</evidence>
<proteinExistence type="predicted"/>
<feature type="non-terminal residue" evidence="1">
    <location>
        <position position="92"/>
    </location>
</feature>
<accession>A0AAW7YV20</accession>
<dbReference type="Proteomes" id="UP001170310">
    <property type="component" value="Unassembled WGS sequence"/>
</dbReference>
<comment type="caution">
    <text evidence="1">The sequence shown here is derived from an EMBL/GenBank/DDBJ whole genome shotgun (WGS) entry which is preliminary data.</text>
</comment>
<dbReference type="EMBL" id="JAUOQO010000288">
    <property type="protein sequence ID" value="MDO6575159.1"/>
    <property type="molecule type" value="Genomic_DNA"/>
</dbReference>
<evidence type="ECO:0000313" key="1">
    <source>
        <dbReference type="EMBL" id="MDO6575159.1"/>
    </source>
</evidence>
<gene>
    <name evidence="1" type="ORF">Q4528_13670</name>
</gene>